<organism evidence="2 3">
    <name type="scientific">Kribbella qitaiheensis</name>
    <dbReference type="NCBI Taxonomy" id="1544730"/>
    <lineage>
        <taxon>Bacteria</taxon>
        <taxon>Bacillati</taxon>
        <taxon>Actinomycetota</taxon>
        <taxon>Actinomycetes</taxon>
        <taxon>Propionibacteriales</taxon>
        <taxon>Kribbellaceae</taxon>
        <taxon>Kribbella</taxon>
    </lineage>
</organism>
<evidence type="ECO:0000259" key="1">
    <source>
        <dbReference type="Pfam" id="PF00712"/>
    </source>
</evidence>
<dbReference type="GO" id="GO:0003887">
    <property type="term" value="F:DNA-directed DNA polymerase activity"/>
    <property type="evidence" value="ECO:0007669"/>
    <property type="project" value="InterPro"/>
</dbReference>
<dbReference type="EMBL" id="CP043661">
    <property type="protein sequence ID" value="QNE22763.1"/>
    <property type="molecule type" value="Genomic_DNA"/>
</dbReference>
<accession>A0A7G6X948</accession>
<reference evidence="2 3" key="2">
    <citation type="journal article" date="2020" name="Microbiol. Resour. Announc.">
        <title>Antarctic desert soil bacteria exhibit high novel natural product potential, evaluated through long-read genome sequencing and comparative genomics.</title>
        <authorList>
            <person name="Benaud N."/>
            <person name="Edwards R.J."/>
            <person name="Amos T.G."/>
            <person name="D'Agostino P.M."/>
            <person name="Gutierrez-Chavez C."/>
            <person name="Montgomery K."/>
            <person name="Nicetic I."/>
            <person name="Ferrari B.C."/>
        </authorList>
    </citation>
    <scope>NUCLEOTIDE SEQUENCE [LARGE SCALE GENOMIC DNA]</scope>
    <source>
        <strain evidence="2 3">SPB151</strain>
    </source>
</reference>
<proteinExistence type="predicted"/>
<dbReference type="GO" id="GO:0006260">
    <property type="term" value="P:DNA replication"/>
    <property type="evidence" value="ECO:0007669"/>
    <property type="project" value="InterPro"/>
</dbReference>
<protein>
    <recommendedName>
        <fullName evidence="1">DNA polymerase III beta sliding clamp N-terminal domain-containing protein</fullName>
    </recommendedName>
</protein>
<sequence length="77" mass="8173">MKVRRLGSAPRLRRVQLVADQQEFATAVGWVAKGLPHRTSTPILLGLLLTAGPEGATISGTDHAVSAPDHPPLPDRC</sequence>
<evidence type="ECO:0000313" key="2">
    <source>
        <dbReference type="EMBL" id="QNE22763.1"/>
    </source>
</evidence>
<dbReference type="AlphaFoldDB" id="A0A7G6X948"/>
<dbReference type="Proteomes" id="UP000515563">
    <property type="component" value="Chromosome"/>
</dbReference>
<dbReference type="Pfam" id="PF00712">
    <property type="entry name" value="DNA_pol3_beta"/>
    <property type="match status" value="1"/>
</dbReference>
<feature type="domain" description="DNA polymerase III beta sliding clamp N-terminal" evidence="1">
    <location>
        <begin position="17"/>
        <end position="67"/>
    </location>
</feature>
<dbReference type="Gene3D" id="3.10.150.10">
    <property type="entry name" value="DNA Polymerase III, subunit A, domain 2"/>
    <property type="match status" value="1"/>
</dbReference>
<evidence type="ECO:0000313" key="3">
    <source>
        <dbReference type="Proteomes" id="UP000515563"/>
    </source>
</evidence>
<keyword evidence="3" id="KW-1185">Reference proteome</keyword>
<dbReference type="GO" id="GO:0009360">
    <property type="term" value="C:DNA polymerase III complex"/>
    <property type="evidence" value="ECO:0007669"/>
    <property type="project" value="InterPro"/>
</dbReference>
<dbReference type="KEGG" id="kqi:F1D05_04295"/>
<reference evidence="3" key="1">
    <citation type="submission" date="2019-09" db="EMBL/GenBank/DDBJ databases">
        <title>Antimicrobial potential of Antarctic Bacteria.</title>
        <authorList>
            <person name="Benaud N."/>
            <person name="Edwards R.J."/>
            <person name="Ferrari B.C."/>
        </authorList>
    </citation>
    <scope>NUCLEOTIDE SEQUENCE [LARGE SCALE GENOMIC DNA]</scope>
    <source>
        <strain evidence="3">SPB151</strain>
    </source>
</reference>
<gene>
    <name evidence="2" type="ORF">F1D05_04295</name>
</gene>
<dbReference type="InterPro" id="IPR022634">
    <property type="entry name" value="DNA_polIII_beta_N"/>
</dbReference>
<dbReference type="GO" id="GO:0003677">
    <property type="term" value="F:DNA binding"/>
    <property type="evidence" value="ECO:0007669"/>
    <property type="project" value="InterPro"/>
</dbReference>
<dbReference type="GO" id="GO:0008408">
    <property type="term" value="F:3'-5' exonuclease activity"/>
    <property type="evidence" value="ECO:0007669"/>
    <property type="project" value="InterPro"/>
</dbReference>
<name>A0A7G6X948_9ACTN</name>